<reference evidence="3" key="1">
    <citation type="journal article" date="2017" name="Nat. Ecol. Evol.">
        <title>Genome expansion and lineage-specific genetic innovations in the forest pathogenic fungi Armillaria.</title>
        <authorList>
            <person name="Sipos G."/>
            <person name="Prasanna A.N."/>
            <person name="Walter M.C."/>
            <person name="O'Connor E."/>
            <person name="Balint B."/>
            <person name="Krizsan K."/>
            <person name="Kiss B."/>
            <person name="Hess J."/>
            <person name="Varga T."/>
            <person name="Slot J."/>
            <person name="Riley R."/>
            <person name="Boka B."/>
            <person name="Rigling D."/>
            <person name="Barry K."/>
            <person name="Lee J."/>
            <person name="Mihaltcheva S."/>
            <person name="LaButti K."/>
            <person name="Lipzen A."/>
            <person name="Waldron R."/>
            <person name="Moloney N.M."/>
            <person name="Sperisen C."/>
            <person name="Kredics L."/>
            <person name="Vagvoelgyi C."/>
            <person name="Patrignani A."/>
            <person name="Fitzpatrick D."/>
            <person name="Nagy I."/>
            <person name="Doyle S."/>
            <person name="Anderson J.B."/>
            <person name="Grigoriev I.V."/>
            <person name="Gueldener U."/>
            <person name="Muensterkoetter M."/>
            <person name="Nagy L.G."/>
        </authorList>
    </citation>
    <scope>NUCLEOTIDE SEQUENCE [LARGE SCALE GENOMIC DNA]</scope>
    <source>
        <strain evidence="3">C18/9</strain>
    </source>
</reference>
<evidence type="ECO:0000313" key="3">
    <source>
        <dbReference type="Proteomes" id="UP000219338"/>
    </source>
</evidence>
<dbReference type="AlphaFoldDB" id="A0A284RSR8"/>
<gene>
    <name evidence="2" type="ORF">ARMOST_15163</name>
</gene>
<proteinExistence type="predicted"/>
<evidence type="ECO:0000313" key="2">
    <source>
        <dbReference type="EMBL" id="SJL11755.1"/>
    </source>
</evidence>
<keyword evidence="3" id="KW-1185">Reference proteome</keyword>
<evidence type="ECO:0000256" key="1">
    <source>
        <dbReference type="SAM" id="MobiDB-lite"/>
    </source>
</evidence>
<feature type="compositionally biased region" description="Low complexity" evidence="1">
    <location>
        <begin position="113"/>
        <end position="155"/>
    </location>
</feature>
<feature type="region of interest" description="Disordered" evidence="1">
    <location>
        <begin position="16"/>
        <end position="46"/>
    </location>
</feature>
<dbReference type="EMBL" id="FUEG01000015">
    <property type="protein sequence ID" value="SJL11755.1"/>
    <property type="molecule type" value="Genomic_DNA"/>
</dbReference>
<name>A0A284RSR8_ARMOS</name>
<protein>
    <submittedName>
        <fullName evidence="2">Uncharacterized protein</fullName>
    </submittedName>
</protein>
<dbReference type="Proteomes" id="UP000219338">
    <property type="component" value="Unassembled WGS sequence"/>
</dbReference>
<dbReference type="OrthoDB" id="10516042at2759"/>
<feature type="region of interest" description="Disordered" evidence="1">
    <location>
        <begin position="109"/>
        <end position="168"/>
    </location>
</feature>
<organism evidence="2 3">
    <name type="scientific">Armillaria ostoyae</name>
    <name type="common">Armillaria root rot fungus</name>
    <dbReference type="NCBI Taxonomy" id="47428"/>
    <lineage>
        <taxon>Eukaryota</taxon>
        <taxon>Fungi</taxon>
        <taxon>Dikarya</taxon>
        <taxon>Basidiomycota</taxon>
        <taxon>Agaricomycotina</taxon>
        <taxon>Agaricomycetes</taxon>
        <taxon>Agaricomycetidae</taxon>
        <taxon>Agaricales</taxon>
        <taxon>Marasmiineae</taxon>
        <taxon>Physalacriaceae</taxon>
        <taxon>Armillaria</taxon>
    </lineage>
</organism>
<sequence length="204" mass="21688">MQHLFKSQCLETSYSSRLRSQNTTDDDLGKRYASAQPRRSDSKPTLLTPRLVKRIKTLAMGSLLRKLYSTLSAGQRIPPMHITIPFLISALAISASAARLGWRQVDHSTGSMTTDASTITSTGSTTTTFSTDSTTTTISTFPTSTTTTASSPSSSYAPPGSLIGRAIGSDDTGEEYTCTCTPKSSITTHIGIPIQTGGVNEKGI</sequence>
<accession>A0A284RSR8</accession>